<dbReference type="CDD" id="cd07026">
    <property type="entry name" value="Ribosomal_L20"/>
    <property type="match status" value="1"/>
</dbReference>
<dbReference type="Pfam" id="PF00453">
    <property type="entry name" value="Ribosomal_L20"/>
    <property type="match status" value="1"/>
</dbReference>
<dbReference type="SUPFAM" id="SSF74731">
    <property type="entry name" value="Ribosomal protein L20"/>
    <property type="match status" value="1"/>
</dbReference>
<proteinExistence type="inferred from homology"/>
<dbReference type="Bgee" id="ENSMNEG00000041891">
    <property type="expression patterns" value="Expressed in heart and 12 other cell types or tissues"/>
</dbReference>
<evidence type="ECO:0000313" key="7">
    <source>
        <dbReference type="Ensembl" id="ENSMNEP00000037615.1"/>
    </source>
</evidence>
<protein>
    <recommendedName>
        <fullName evidence="4">Large ribosomal subunit protein bL20m</fullName>
    </recommendedName>
    <alternativeName>
        <fullName evidence="5">39S ribosomal protein L20, mitochondrial</fullName>
    </alternativeName>
</protein>
<accession>A0A2K6DNX6</accession>
<evidence type="ECO:0000256" key="2">
    <source>
        <dbReference type="ARBA" id="ARBA00022980"/>
    </source>
</evidence>
<dbReference type="AlphaFoldDB" id="A0A2K6DNX6"/>
<dbReference type="PANTHER" id="PTHR10986">
    <property type="entry name" value="39S RIBOSOMAL PROTEIN L20"/>
    <property type="match status" value="1"/>
</dbReference>
<evidence type="ECO:0000256" key="3">
    <source>
        <dbReference type="ARBA" id="ARBA00023274"/>
    </source>
</evidence>
<dbReference type="InterPro" id="IPR035566">
    <property type="entry name" value="Ribosomal_protein_bL20_C"/>
</dbReference>
<dbReference type="Ensembl" id="ENSMNET00000062086.1">
    <property type="protein sequence ID" value="ENSMNEP00000037615.1"/>
    <property type="gene ID" value="ENSMNEG00000041891.1"/>
</dbReference>
<keyword evidence="8" id="KW-1185">Reference proteome</keyword>
<keyword evidence="3 6" id="KW-0687">Ribonucleoprotein</keyword>
<evidence type="ECO:0000256" key="5">
    <source>
        <dbReference type="ARBA" id="ARBA00076245"/>
    </source>
</evidence>
<sequence>MVFLTAQLWLRNRVTDRYFRIQEVLKHARVSAACPAWALDAREIPRAKGRPARASLTTLVSRFLTQHFRGRKNRCYSLAVRAVIRAFVKCTKARYLKKKNMRTLWINRITAASQEHGLKYPAFIGNLVKCQVELNRKVLADLAIYEPKTFKSLAALANRRRHEGFAAALGDGKEPEGIFSRVVQYH</sequence>
<evidence type="ECO:0000256" key="6">
    <source>
        <dbReference type="RuleBase" id="RU000561"/>
    </source>
</evidence>
<reference evidence="7" key="1">
    <citation type="submission" date="2025-08" db="UniProtKB">
        <authorList>
            <consortium name="Ensembl"/>
        </authorList>
    </citation>
    <scope>IDENTIFICATION</scope>
</reference>
<dbReference type="NCBIfam" id="TIGR01032">
    <property type="entry name" value="rplT_bact"/>
    <property type="match status" value="1"/>
</dbReference>
<dbReference type="GO" id="GO:0003735">
    <property type="term" value="F:structural constituent of ribosome"/>
    <property type="evidence" value="ECO:0007669"/>
    <property type="project" value="InterPro"/>
</dbReference>
<reference evidence="7" key="2">
    <citation type="submission" date="2025-09" db="UniProtKB">
        <authorList>
            <consortium name="Ensembl"/>
        </authorList>
    </citation>
    <scope>IDENTIFICATION</scope>
</reference>
<dbReference type="GO" id="GO:0006412">
    <property type="term" value="P:translation"/>
    <property type="evidence" value="ECO:0007669"/>
    <property type="project" value="InterPro"/>
</dbReference>
<name>A0A2K6DNX6_MACNE</name>
<dbReference type="PRINTS" id="PR00062">
    <property type="entry name" value="RIBOSOMALL20"/>
</dbReference>
<dbReference type="Gene3D" id="1.10.1900.20">
    <property type="entry name" value="Ribosomal protein L20"/>
    <property type="match status" value="1"/>
</dbReference>
<dbReference type="GeneTree" id="ENSGT00390000015823"/>
<organism evidence="7 8">
    <name type="scientific">Macaca nemestrina</name>
    <name type="common">Pig-tailed macaque</name>
    <dbReference type="NCBI Taxonomy" id="9545"/>
    <lineage>
        <taxon>Eukaryota</taxon>
        <taxon>Metazoa</taxon>
        <taxon>Chordata</taxon>
        <taxon>Craniata</taxon>
        <taxon>Vertebrata</taxon>
        <taxon>Euteleostomi</taxon>
        <taxon>Mammalia</taxon>
        <taxon>Eutheria</taxon>
        <taxon>Euarchontoglires</taxon>
        <taxon>Primates</taxon>
        <taxon>Haplorrhini</taxon>
        <taxon>Catarrhini</taxon>
        <taxon>Cercopithecidae</taxon>
        <taxon>Cercopithecinae</taxon>
        <taxon>Macaca</taxon>
    </lineage>
</organism>
<dbReference type="FunFam" id="1.10.1900.20:FF:000001">
    <property type="entry name" value="50S ribosomal protein L20"/>
    <property type="match status" value="1"/>
</dbReference>
<dbReference type="GO" id="GO:0005762">
    <property type="term" value="C:mitochondrial large ribosomal subunit"/>
    <property type="evidence" value="ECO:0007669"/>
    <property type="project" value="Ensembl"/>
</dbReference>
<evidence type="ECO:0000313" key="8">
    <source>
        <dbReference type="Proteomes" id="UP000233120"/>
    </source>
</evidence>
<comment type="similarity">
    <text evidence="1 6">Belongs to the bacterial ribosomal protein bL20 family.</text>
</comment>
<dbReference type="STRING" id="9545.ENSMNEP00000037615"/>
<dbReference type="GO" id="GO:0019843">
    <property type="term" value="F:rRNA binding"/>
    <property type="evidence" value="ECO:0007669"/>
    <property type="project" value="InterPro"/>
</dbReference>
<evidence type="ECO:0000256" key="4">
    <source>
        <dbReference type="ARBA" id="ARBA00072767"/>
    </source>
</evidence>
<gene>
    <name evidence="7" type="primary">MRPL20</name>
</gene>
<evidence type="ECO:0000256" key="1">
    <source>
        <dbReference type="ARBA" id="ARBA00007698"/>
    </source>
</evidence>
<dbReference type="InterPro" id="IPR005813">
    <property type="entry name" value="Ribosomal_bL20"/>
</dbReference>
<keyword evidence="2 6" id="KW-0689">Ribosomal protein</keyword>
<dbReference type="Proteomes" id="UP000233120">
    <property type="component" value="Unassembled WGS sequence"/>
</dbReference>